<organism evidence="1 2">
    <name type="scientific">Zingiber officinale</name>
    <name type="common">Ginger</name>
    <name type="synonym">Amomum zingiber</name>
    <dbReference type="NCBI Taxonomy" id="94328"/>
    <lineage>
        <taxon>Eukaryota</taxon>
        <taxon>Viridiplantae</taxon>
        <taxon>Streptophyta</taxon>
        <taxon>Embryophyta</taxon>
        <taxon>Tracheophyta</taxon>
        <taxon>Spermatophyta</taxon>
        <taxon>Magnoliopsida</taxon>
        <taxon>Liliopsida</taxon>
        <taxon>Zingiberales</taxon>
        <taxon>Zingiberaceae</taxon>
        <taxon>Zingiber</taxon>
    </lineage>
</organism>
<protein>
    <recommendedName>
        <fullName evidence="3">Mitochondrial protein</fullName>
    </recommendedName>
</protein>
<gene>
    <name evidence="1" type="ORF">ZIOFF_052771</name>
</gene>
<keyword evidence="2" id="KW-1185">Reference proteome</keyword>
<dbReference type="PANTHER" id="PTHR11439">
    <property type="entry name" value="GAG-POL-RELATED RETROTRANSPOSON"/>
    <property type="match status" value="1"/>
</dbReference>
<sequence>MADIGLMSFYLRLEVRQSDDEIFVRQQAYVKKVLDRFKMSNSKPVATPKQARAKLSKEEKGEKVDPTLFKSLVGCLSDFAGDIDDRKNTTGFVFFMGTNAISWSSKKRSIVTLSSCEAEYVLMDDVNTGYDRFTELKVCT</sequence>
<dbReference type="CDD" id="cd09272">
    <property type="entry name" value="RNase_HI_RT_Ty1"/>
    <property type="match status" value="1"/>
</dbReference>
<dbReference type="Proteomes" id="UP000734854">
    <property type="component" value="Unassembled WGS sequence"/>
</dbReference>
<comment type="caution">
    <text evidence="1">The sequence shown here is derived from an EMBL/GenBank/DDBJ whole genome shotgun (WGS) entry which is preliminary data.</text>
</comment>
<dbReference type="AlphaFoldDB" id="A0A8J5FP50"/>
<evidence type="ECO:0000313" key="2">
    <source>
        <dbReference type="Proteomes" id="UP000734854"/>
    </source>
</evidence>
<name>A0A8J5FP50_ZINOF</name>
<dbReference type="PANTHER" id="PTHR11439:SF517">
    <property type="entry name" value="CYSTEINE-RICH RLK (RECEPTOR-LIKE PROTEIN KINASE) 8"/>
    <property type="match status" value="1"/>
</dbReference>
<dbReference type="EMBL" id="JACMSC010000014">
    <property type="protein sequence ID" value="KAG6491428.1"/>
    <property type="molecule type" value="Genomic_DNA"/>
</dbReference>
<accession>A0A8J5FP50</accession>
<evidence type="ECO:0008006" key="3">
    <source>
        <dbReference type="Google" id="ProtNLM"/>
    </source>
</evidence>
<evidence type="ECO:0000313" key="1">
    <source>
        <dbReference type="EMBL" id="KAG6491428.1"/>
    </source>
</evidence>
<reference evidence="1 2" key="1">
    <citation type="submission" date="2020-08" db="EMBL/GenBank/DDBJ databases">
        <title>Plant Genome Project.</title>
        <authorList>
            <person name="Zhang R.-G."/>
        </authorList>
    </citation>
    <scope>NUCLEOTIDE SEQUENCE [LARGE SCALE GENOMIC DNA]</scope>
    <source>
        <tissue evidence="1">Rhizome</tissue>
    </source>
</reference>
<proteinExistence type="predicted"/>